<dbReference type="PANTHER" id="PTHR23253">
    <property type="entry name" value="EUKARYOTIC TRANSLATION INITIATION FACTOR 4 GAMMA"/>
    <property type="match status" value="1"/>
</dbReference>
<organism evidence="3 4">
    <name type="scientific">Ilex paraguariensis</name>
    <name type="common">yerba mate</name>
    <dbReference type="NCBI Taxonomy" id="185542"/>
    <lineage>
        <taxon>Eukaryota</taxon>
        <taxon>Viridiplantae</taxon>
        <taxon>Streptophyta</taxon>
        <taxon>Embryophyta</taxon>
        <taxon>Tracheophyta</taxon>
        <taxon>Spermatophyta</taxon>
        <taxon>Magnoliopsida</taxon>
        <taxon>eudicotyledons</taxon>
        <taxon>Gunneridae</taxon>
        <taxon>Pentapetalae</taxon>
        <taxon>asterids</taxon>
        <taxon>campanulids</taxon>
        <taxon>Aquifoliales</taxon>
        <taxon>Aquifoliaceae</taxon>
        <taxon>Ilex</taxon>
    </lineage>
</organism>
<reference evidence="3 4" key="1">
    <citation type="submission" date="2024-02" db="EMBL/GenBank/DDBJ databases">
        <authorList>
            <person name="Vignale AGUSTIN F."/>
            <person name="Sosa J E."/>
            <person name="Modenutti C."/>
        </authorList>
    </citation>
    <scope>NUCLEOTIDE SEQUENCE [LARGE SCALE GENOMIC DNA]</scope>
</reference>
<dbReference type="PANTHER" id="PTHR23253:SF53">
    <property type="entry name" value="EUKARYOTIC TRANSLATION INITIATION FACTOR ISOFORM 4G-1"/>
    <property type="match status" value="1"/>
</dbReference>
<feature type="domain" description="MI" evidence="2">
    <location>
        <begin position="199"/>
        <end position="270"/>
    </location>
</feature>
<evidence type="ECO:0000256" key="1">
    <source>
        <dbReference type="ARBA" id="ARBA00022845"/>
    </source>
</evidence>
<gene>
    <name evidence="3" type="ORF">ILEXP_LOCUS41694</name>
</gene>
<accession>A0ABC8TW67</accession>
<dbReference type="Pfam" id="PF02847">
    <property type="entry name" value="MA3"/>
    <property type="match status" value="1"/>
</dbReference>
<dbReference type="PROSITE" id="PS51366">
    <property type="entry name" value="MI"/>
    <property type="match status" value="1"/>
</dbReference>
<comment type="caution">
    <text evidence="3">The sequence shown here is derived from an EMBL/GenBank/DDBJ whole genome shotgun (WGS) entry which is preliminary data.</text>
</comment>
<dbReference type="Gene3D" id="1.25.40.180">
    <property type="match status" value="1"/>
</dbReference>
<protein>
    <recommendedName>
        <fullName evidence="2">MI domain-containing protein</fullName>
    </recommendedName>
</protein>
<dbReference type="InterPro" id="IPR016024">
    <property type="entry name" value="ARM-type_fold"/>
</dbReference>
<dbReference type="AlphaFoldDB" id="A0ABC8TW67"/>
<evidence type="ECO:0000259" key="2">
    <source>
        <dbReference type="PROSITE" id="PS51366"/>
    </source>
</evidence>
<evidence type="ECO:0000313" key="3">
    <source>
        <dbReference type="EMBL" id="CAK9172066.1"/>
    </source>
</evidence>
<sequence>MVRDVLDRRANNWVPRQEEVKAKTINEIHSEAEKNLGLRPGVTASIRNNCGIASGTQGNISPRGIPMNWPGSGGMMPGTRRMPGMPGIDNEYWEVPRSRSMPRGDGFNVQPAGRVQPLNIGKSPSLNPQVLPQGTGSISGRTGALLQSNTGAPPVHPPNFGLGMDPASQVLTPARPVPIASVPPVAGKPLAPVRLNSNELRRKTMSLLEEYFSVRILDEALLCVEELKSPDYYPELVKESHFTRIGEKSSLCRTSCKTFGGLVCQKGYYC</sequence>
<evidence type="ECO:0000313" key="4">
    <source>
        <dbReference type="Proteomes" id="UP001642360"/>
    </source>
</evidence>
<name>A0ABC8TW67_9AQUA</name>
<keyword evidence="1" id="KW-0810">Translation regulation</keyword>
<dbReference type="EMBL" id="CAUOFW020005902">
    <property type="protein sequence ID" value="CAK9172066.1"/>
    <property type="molecule type" value="Genomic_DNA"/>
</dbReference>
<dbReference type="InterPro" id="IPR003891">
    <property type="entry name" value="Initiation_fac_eIF4g_MI"/>
</dbReference>
<dbReference type="Proteomes" id="UP001642360">
    <property type="component" value="Unassembled WGS sequence"/>
</dbReference>
<keyword evidence="4" id="KW-1185">Reference proteome</keyword>
<proteinExistence type="predicted"/>
<dbReference type="GO" id="GO:0006417">
    <property type="term" value="P:regulation of translation"/>
    <property type="evidence" value="ECO:0007669"/>
    <property type="project" value="UniProtKB-KW"/>
</dbReference>
<dbReference type="SUPFAM" id="SSF48371">
    <property type="entry name" value="ARM repeat"/>
    <property type="match status" value="1"/>
</dbReference>